<dbReference type="Proteomes" id="UP001235343">
    <property type="component" value="Unassembled WGS sequence"/>
</dbReference>
<evidence type="ECO:0000259" key="7">
    <source>
        <dbReference type="Pfam" id="PF12823"/>
    </source>
</evidence>
<keyword evidence="4 6" id="KW-1133">Transmembrane helix</keyword>
<dbReference type="NCBIfam" id="TIGR03954">
    <property type="entry name" value="integ_memb_HG"/>
    <property type="match status" value="1"/>
</dbReference>
<evidence type="ECO:0000256" key="3">
    <source>
        <dbReference type="ARBA" id="ARBA00022692"/>
    </source>
</evidence>
<sequence length="103" mass="11671">MSLSPINVFRITGFIEGTSLVILLFIAMPIKYIANHPEVVTIVGSLHGAFFCLYLLVIAYTTLSTRWHWKWVVGSIIVAFIPFGNYILDVRLQKSMQEKQVIA</sequence>
<keyword evidence="2" id="KW-1003">Cell membrane</keyword>
<evidence type="ECO:0000256" key="6">
    <source>
        <dbReference type="SAM" id="Phobius"/>
    </source>
</evidence>
<evidence type="ECO:0000256" key="1">
    <source>
        <dbReference type="ARBA" id="ARBA00004651"/>
    </source>
</evidence>
<dbReference type="PANTHER" id="PTHR40077">
    <property type="entry name" value="MEMBRANE PROTEIN-RELATED"/>
    <property type="match status" value="1"/>
</dbReference>
<feature type="transmembrane region" description="Helical" evidence="6">
    <location>
        <begin position="39"/>
        <end position="63"/>
    </location>
</feature>
<evidence type="ECO:0000256" key="5">
    <source>
        <dbReference type="ARBA" id="ARBA00023136"/>
    </source>
</evidence>
<dbReference type="InterPro" id="IPR023845">
    <property type="entry name" value="DUF3817_TM"/>
</dbReference>
<organism evidence="8 9">
    <name type="scientific">Aquibacillus rhizosphaerae</name>
    <dbReference type="NCBI Taxonomy" id="3051431"/>
    <lineage>
        <taxon>Bacteria</taxon>
        <taxon>Bacillati</taxon>
        <taxon>Bacillota</taxon>
        <taxon>Bacilli</taxon>
        <taxon>Bacillales</taxon>
        <taxon>Bacillaceae</taxon>
        <taxon>Aquibacillus</taxon>
    </lineage>
</organism>
<feature type="domain" description="DUF3817" evidence="7">
    <location>
        <begin position="7"/>
        <end position="93"/>
    </location>
</feature>
<protein>
    <submittedName>
        <fullName evidence="8">DUF3817 domain-containing protein</fullName>
    </submittedName>
</protein>
<dbReference type="EMBL" id="JASTZU010000037">
    <property type="protein sequence ID" value="MDL4841105.1"/>
    <property type="molecule type" value="Genomic_DNA"/>
</dbReference>
<gene>
    <name evidence="8" type="ORF">QQS35_11645</name>
</gene>
<dbReference type="PANTHER" id="PTHR40077:SF1">
    <property type="entry name" value="MEMBRANE PROTEIN"/>
    <property type="match status" value="1"/>
</dbReference>
<keyword evidence="5 6" id="KW-0472">Membrane</keyword>
<name>A0ABT7L956_9BACI</name>
<evidence type="ECO:0000313" key="8">
    <source>
        <dbReference type="EMBL" id="MDL4841105.1"/>
    </source>
</evidence>
<evidence type="ECO:0000256" key="4">
    <source>
        <dbReference type="ARBA" id="ARBA00022989"/>
    </source>
</evidence>
<proteinExistence type="predicted"/>
<dbReference type="Pfam" id="PF12823">
    <property type="entry name" value="DUF3817"/>
    <property type="match status" value="1"/>
</dbReference>
<evidence type="ECO:0000313" key="9">
    <source>
        <dbReference type="Proteomes" id="UP001235343"/>
    </source>
</evidence>
<dbReference type="RefSeq" id="WP_285932310.1">
    <property type="nucleotide sequence ID" value="NZ_JASTZU010000037.1"/>
</dbReference>
<comment type="caution">
    <text evidence="8">The sequence shown here is derived from an EMBL/GenBank/DDBJ whole genome shotgun (WGS) entry which is preliminary data.</text>
</comment>
<feature type="transmembrane region" description="Helical" evidence="6">
    <location>
        <begin position="69"/>
        <end position="88"/>
    </location>
</feature>
<keyword evidence="3 6" id="KW-0812">Transmembrane</keyword>
<keyword evidence="9" id="KW-1185">Reference proteome</keyword>
<feature type="transmembrane region" description="Helical" evidence="6">
    <location>
        <begin position="6"/>
        <end position="27"/>
    </location>
</feature>
<accession>A0ABT7L956</accession>
<comment type="subcellular location">
    <subcellularLocation>
        <location evidence="1">Cell membrane</location>
        <topology evidence="1">Multi-pass membrane protein</topology>
    </subcellularLocation>
</comment>
<reference evidence="8 9" key="1">
    <citation type="submission" date="2023-06" db="EMBL/GenBank/DDBJ databases">
        <title>Aquibacillus rhizosphaerae LR5S19.</title>
        <authorList>
            <person name="Sun J.-Q."/>
        </authorList>
    </citation>
    <scope>NUCLEOTIDE SEQUENCE [LARGE SCALE GENOMIC DNA]</scope>
    <source>
        <strain evidence="8 9">LR5S19</strain>
    </source>
</reference>
<evidence type="ECO:0000256" key="2">
    <source>
        <dbReference type="ARBA" id="ARBA00022475"/>
    </source>
</evidence>